<feature type="domain" description="F-box/LRR-repeat protein 15/At3g58940/PEG3-like LRR" evidence="1">
    <location>
        <begin position="36"/>
        <end position="147"/>
    </location>
</feature>
<evidence type="ECO:0000313" key="2">
    <source>
        <dbReference type="EMBL" id="RZC82048.1"/>
    </source>
</evidence>
<dbReference type="InterPro" id="IPR055411">
    <property type="entry name" value="LRR_FXL15/At3g58940/PEG3-like"/>
</dbReference>
<dbReference type="Gene3D" id="3.80.10.10">
    <property type="entry name" value="Ribonuclease Inhibitor"/>
    <property type="match status" value="1"/>
</dbReference>
<dbReference type="SUPFAM" id="SSF52058">
    <property type="entry name" value="L domain-like"/>
    <property type="match status" value="1"/>
</dbReference>
<sequence>MFMEFVDRTLLFHDTSSNIQKFHLTTNKLMSASRVHSWIKYLTMRSVKELNLWLDEHKRFLIPLSLFTCESLTTLEITAPLYMTIHLPTSLSLPKLMSLTLCGFEFTDEQHISNCPVLEILILDYCNWFGVTNFCISTPALKHLEIDPNHMVDDDGLQDCALKINAPNLVSFTYNGWLAKEYFLSSFQALESANIWLCDEYDVPGGNR</sequence>
<gene>
    <name evidence="2" type="ORF">C5167_044622</name>
</gene>
<reference evidence="2 3" key="1">
    <citation type="journal article" date="2018" name="Science">
        <title>The opium poppy genome and morphinan production.</title>
        <authorList>
            <person name="Guo L."/>
            <person name="Winzer T."/>
            <person name="Yang X."/>
            <person name="Li Y."/>
            <person name="Ning Z."/>
            <person name="He Z."/>
            <person name="Teodor R."/>
            <person name="Lu Y."/>
            <person name="Bowser T.A."/>
            <person name="Graham I.A."/>
            <person name="Ye K."/>
        </authorList>
    </citation>
    <scope>NUCLEOTIDE SEQUENCE [LARGE SCALE GENOMIC DNA]</scope>
    <source>
        <strain evidence="3">cv. HN1</strain>
        <tissue evidence="2">Leaves</tissue>
    </source>
</reference>
<evidence type="ECO:0000313" key="3">
    <source>
        <dbReference type="Proteomes" id="UP000316621"/>
    </source>
</evidence>
<dbReference type="Proteomes" id="UP000316621">
    <property type="component" value="Chromosome 10"/>
</dbReference>
<name>A0A4Y7LC11_PAPSO</name>
<evidence type="ECO:0000259" key="1">
    <source>
        <dbReference type="Pfam" id="PF24758"/>
    </source>
</evidence>
<dbReference type="Pfam" id="PF24758">
    <property type="entry name" value="LRR_At5g56370"/>
    <property type="match status" value="1"/>
</dbReference>
<dbReference type="InterPro" id="IPR050232">
    <property type="entry name" value="FBL13/AtMIF1-like"/>
</dbReference>
<organism evidence="2 3">
    <name type="scientific">Papaver somniferum</name>
    <name type="common">Opium poppy</name>
    <dbReference type="NCBI Taxonomy" id="3469"/>
    <lineage>
        <taxon>Eukaryota</taxon>
        <taxon>Viridiplantae</taxon>
        <taxon>Streptophyta</taxon>
        <taxon>Embryophyta</taxon>
        <taxon>Tracheophyta</taxon>
        <taxon>Spermatophyta</taxon>
        <taxon>Magnoliopsida</taxon>
        <taxon>Ranunculales</taxon>
        <taxon>Papaveraceae</taxon>
        <taxon>Papaveroideae</taxon>
        <taxon>Papaver</taxon>
    </lineage>
</organism>
<dbReference type="PANTHER" id="PTHR31900">
    <property type="entry name" value="F-BOX/RNI SUPERFAMILY PROTEIN-RELATED"/>
    <property type="match status" value="1"/>
</dbReference>
<keyword evidence="3" id="KW-1185">Reference proteome</keyword>
<protein>
    <recommendedName>
        <fullName evidence="1">F-box/LRR-repeat protein 15/At3g58940/PEG3-like LRR domain-containing protein</fullName>
    </recommendedName>
</protein>
<dbReference type="Gramene" id="RZC82048">
    <property type="protein sequence ID" value="RZC82048"/>
    <property type="gene ID" value="C5167_044622"/>
</dbReference>
<dbReference type="OMA" id="ESANIWL"/>
<accession>A0A4Y7LC11</accession>
<dbReference type="EMBL" id="CM010724">
    <property type="protein sequence ID" value="RZC82048.1"/>
    <property type="molecule type" value="Genomic_DNA"/>
</dbReference>
<proteinExistence type="predicted"/>
<dbReference type="AlphaFoldDB" id="A0A4Y7LC11"/>
<dbReference type="InterPro" id="IPR032675">
    <property type="entry name" value="LRR_dom_sf"/>
</dbReference>
<dbReference type="PANTHER" id="PTHR31900:SF30">
    <property type="entry name" value="SUPERFAMILY PROTEIN, PUTATIVE-RELATED"/>
    <property type="match status" value="1"/>
</dbReference>